<evidence type="ECO:0000313" key="2">
    <source>
        <dbReference type="EMBL" id="KKU61796.1"/>
    </source>
</evidence>
<dbReference type="GO" id="GO:0003676">
    <property type="term" value="F:nucleic acid binding"/>
    <property type="evidence" value="ECO:0007669"/>
    <property type="project" value="InterPro"/>
</dbReference>
<dbReference type="SUPFAM" id="SSF53098">
    <property type="entry name" value="Ribonuclease H-like"/>
    <property type="match status" value="1"/>
</dbReference>
<gene>
    <name evidence="2" type="ORF">UX85_C0001G0010</name>
</gene>
<sequence>MNNLNIFVDGGARGNPGPAATGVVIKDQNQKTLHRFGKYIGKTTNNQAEYQAVIVALEWLTSHRETIRKSKFKNCKFFLDSTLVVNQLNGNWKVKDASLRQKVIEVRELEGKLGLAVSYTAIPRAKNFEADLLVNQALDEV</sequence>
<reference evidence="2 3" key="1">
    <citation type="journal article" date="2015" name="Nature">
        <title>rRNA introns, odd ribosomes, and small enigmatic genomes across a large radiation of phyla.</title>
        <authorList>
            <person name="Brown C.T."/>
            <person name="Hug L.A."/>
            <person name="Thomas B.C."/>
            <person name="Sharon I."/>
            <person name="Castelle C.J."/>
            <person name="Singh A."/>
            <person name="Wilkins M.J."/>
            <person name="Williams K.H."/>
            <person name="Banfield J.F."/>
        </authorList>
    </citation>
    <scope>NUCLEOTIDE SEQUENCE [LARGE SCALE GENOMIC DNA]</scope>
</reference>
<dbReference type="AlphaFoldDB" id="A0A0G1RXF5"/>
<comment type="caution">
    <text evidence="2">The sequence shown here is derived from an EMBL/GenBank/DDBJ whole genome shotgun (WGS) entry which is preliminary data.</text>
</comment>
<accession>A0A0G1RXF5</accession>
<dbReference type="InterPro" id="IPR012337">
    <property type="entry name" value="RNaseH-like_sf"/>
</dbReference>
<dbReference type="EMBL" id="LCNT01000001">
    <property type="protein sequence ID" value="KKU61796.1"/>
    <property type="molecule type" value="Genomic_DNA"/>
</dbReference>
<name>A0A0G1RXF5_9BACT</name>
<dbReference type="PANTHER" id="PTHR46387">
    <property type="entry name" value="POLYNUCLEOTIDYL TRANSFERASE, RIBONUCLEASE H-LIKE SUPERFAMILY PROTEIN"/>
    <property type="match status" value="1"/>
</dbReference>
<dbReference type="InterPro" id="IPR002156">
    <property type="entry name" value="RNaseH_domain"/>
</dbReference>
<proteinExistence type="predicted"/>
<dbReference type="Proteomes" id="UP000033860">
    <property type="component" value="Unassembled WGS sequence"/>
</dbReference>
<dbReference type="PANTHER" id="PTHR46387:SF2">
    <property type="entry name" value="RIBONUCLEASE HI"/>
    <property type="match status" value="1"/>
</dbReference>
<dbReference type="Pfam" id="PF13456">
    <property type="entry name" value="RVT_3"/>
    <property type="match status" value="1"/>
</dbReference>
<dbReference type="CDD" id="cd09279">
    <property type="entry name" value="RNase_HI_like"/>
    <property type="match status" value="1"/>
</dbReference>
<evidence type="ECO:0000259" key="1">
    <source>
        <dbReference type="PROSITE" id="PS50879"/>
    </source>
</evidence>
<feature type="domain" description="RNase H type-1" evidence="1">
    <location>
        <begin position="1"/>
        <end position="139"/>
    </location>
</feature>
<dbReference type="InterPro" id="IPR036397">
    <property type="entry name" value="RNaseH_sf"/>
</dbReference>
<dbReference type="PROSITE" id="PS50879">
    <property type="entry name" value="RNASE_H_1"/>
    <property type="match status" value="1"/>
</dbReference>
<dbReference type="GO" id="GO:0004523">
    <property type="term" value="F:RNA-DNA hybrid ribonuclease activity"/>
    <property type="evidence" value="ECO:0007669"/>
    <property type="project" value="InterPro"/>
</dbReference>
<organism evidence="2 3">
    <name type="scientific">Candidatus Beckwithbacteria bacterium GW2011_GWB1_47_15</name>
    <dbReference type="NCBI Taxonomy" id="1618371"/>
    <lineage>
        <taxon>Bacteria</taxon>
        <taxon>Candidatus Beckwithiibacteriota</taxon>
    </lineage>
</organism>
<dbReference type="Gene3D" id="3.30.420.10">
    <property type="entry name" value="Ribonuclease H-like superfamily/Ribonuclease H"/>
    <property type="match status" value="1"/>
</dbReference>
<evidence type="ECO:0000313" key="3">
    <source>
        <dbReference type="Proteomes" id="UP000033860"/>
    </source>
</evidence>
<protein>
    <submittedName>
        <fullName evidence="2">Ribonuclease H</fullName>
    </submittedName>
</protein>